<keyword evidence="2" id="KW-1185">Reference proteome</keyword>
<protein>
    <submittedName>
        <fullName evidence="1">Phage tail-like protein</fullName>
    </submittedName>
</protein>
<comment type="caution">
    <text evidence="1">The sequence shown here is derived from an EMBL/GenBank/DDBJ whole genome shotgun (WGS) entry which is preliminary data.</text>
</comment>
<dbReference type="GO" id="GO:0005198">
    <property type="term" value="F:structural molecule activity"/>
    <property type="evidence" value="ECO:0007669"/>
    <property type="project" value="InterPro"/>
</dbReference>
<dbReference type="AlphaFoldDB" id="A0A561BKK2"/>
<reference evidence="1 2" key="1">
    <citation type="submission" date="2019-06" db="EMBL/GenBank/DDBJ databases">
        <title>Sequencing the genomes of 1000 actinobacteria strains.</title>
        <authorList>
            <person name="Klenk H.-P."/>
        </authorList>
    </citation>
    <scope>NUCLEOTIDE SEQUENCE [LARGE SCALE GENOMIC DNA]</scope>
    <source>
        <strain evidence="1 2">DSM 24683</strain>
    </source>
</reference>
<evidence type="ECO:0000313" key="2">
    <source>
        <dbReference type="Proteomes" id="UP000318380"/>
    </source>
</evidence>
<dbReference type="Proteomes" id="UP000318380">
    <property type="component" value="Unassembled WGS sequence"/>
</dbReference>
<dbReference type="EMBL" id="VIVK01000001">
    <property type="protein sequence ID" value="TWD79391.1"/>
    <property type="molecule type" value="Genomic_DNA"/>
</dbReference>
<dbReference type="InterPro" id="IPR010667">
    <property type="entry name" value="Phage_T4_Gp19"/>
</dbReference>
<proteinExistence type="predicted"/>
<dbReference type="RefSeq" id="WP_145802490.1">
    <property type="nucleotide sequence ID" value="NZ_VIVK01000001.1"/>
</dbReference>
<evidence type="ECO:0000313" key="1">
    <source>
        <dbReference type="EMBL" id="TWD79391.1"/>
    </source>
</evidence>
<dbReference type="OrthoDB" id="9799891at2"/>
<organism evidence="1 2">
    <name type="scientific">Kribbella amoyensis</name>
    <dbReference type="NCBI Taxonomy" id="996641"/>
    <lineage>
        <taxon>Bacteria</taxon>
        <taxon>Bacillati</taxon>
        <taxon>Actinomycetota</taxon>
        <taxon>Actinomycetes</taxon>
        <taxon>Propionibacteriales</taxon>
        <taxon>Kribbellaceae</taxon>
        <taxon>Kribbella</taxon>
    </lineage>
</organism>
<accession>A0A561BKK2</accession>
<dbReference type="Pfam" id="PF06841">
    <property type="entry name" value="Phage_T4_gp19"/>
    <property type="match status" value="1"/>
</dbReference>
<gene>
    <name evidence="1" type="ORF">FB561_0449</name>
</gene>
<sequence>MMPMPSSAKLGMPGQGLEQLTGQVGMSHRYVIEIDRSEYRLGAWTKAAGLGVRWQKLSYRPGYATFETIAPGNISYTDVSLSRAAGPASATVQRWLASVTLRRTPLSGAIYLVDFLGMPVVTWELREFFPISWRLTEFDSTGSRPAVETLDLAHNGFLNTDAVLP</sequence>
<name>A0A561BKK2_9ACTN</name>